<proteinExistence type="predicted"/>
<keyword evidence="1" id="KW-1133">Transmembrane helix</keyword>
<accession>A0A0S2I538</accession>
<protein>
    <submittedName>
        <fullName evidence="2">Uncharacterized protein</fullName>
    </submittedName>
</protein>
<keyword evidence="3" id="KW-1185">Reference proteome</keyword>
<sequence length="39" mass="4336">MYCALMLNMYIVSRIVFIHGLGLVKGIGGIVHILYLARS</sequence>
<evidence type="ECO:0000256" key="1">
    <source>
        <dbReference type="SAM" id="Phobius"/>
    </source>
</evidence>
<reference evidence="2 3" key="1">
    <citation type="submission" date="2015-11" db="EMBL/GenBank/DDBJ databases">
        <title>Description and complete genome sequence of a novel strain predominating in hypersaline microbial mats and representing a new family of the Bacteriodetes phylum.</title>
        <authorList>
            <person name="Spring S."/>
            <person name="Bunk B."/>
            <person name="Sproer C."/>
            <person name="Klenk H.-P."/>
        </authorList>
    </citation>
    <scope>NUCLEOTIDE SEQUENCE [LARGE SCALE GENOMIC DNA]</scope>
    <source>
        <strain evidence="2 3">L21-Spi-D4</strain>
    </source>
</reference>
<gene>
    <name evidence="2" type="ORF">L21SP5_03772</name>
</gene>
<evidence type="ECO:0000313" key="3">
    <source>
        <dbReference type="Proteomes" id="UP000064893"/>
    </source>
</evidence>
<name>A0A0S2I538_9BACT</name>
<keyword evidence="1" id="KW-0812">Transmembrane</keyword>
<dbReference type="EMBL" id="CP013118">
    <property type="protein sequence ID" value="ALO17367.1"/>
    <property type="molecule type" value="Genomic_DNA"/>
</dbReference>
<dbReference type="Proteomes" id="UP000064893">
    <property type="component" value="Chromosome"/>
</dbReference>
<keyword evidence="1" id="KW-0472">Membrane</keyword>
<dbReference type="AlphaFoldDB" id="A0A0S2I538"/>
<evidence type="ECO:0000313" key="2">
    <source>
        <dbReference type="EMBL" id="ALO17367.1"/>
    </source>
</evidence>
<dbReference type="STRING" id="1307839.L21SP5_03772"/>
<organism evidence="2 3">
    <name type="scientific">Salinivirga cyanobacteriivorans</name>
    <dbReference type="NCBI Taxonomy" id="1307839"/>
    <lineage>
        <taxon>Bacteria</taxon>
        <taxon>Pseudomonadati</taxon>
        <taxon>Bacteroidota</taxon>
        <taxon>Bacteroidia</taxon>
        <taxon>Bacteroidales</taxon>
        <taxon>Salinivirgaceae</taxon>
        <taxon>Salinivirga</taxon>
    </lineage>
</organism>
<feature type="transmembrane region" description="Helical" evidence="1">
    <location>
        <begin position="15"/>
        <end position="37"/>
    </location>
</feature>
<dbReference type="KEGG" id="blq:L21SP5_03772"/>